<proteinExistence type="predicted"/>
<organism evidence="1">
    <name type="scientific">Arundo donax</name>
    <name type="common">Giant reed</name>
    <name type="synonym">Donax arundinaceus</name>
    <dbReference type="NCBI Taxonomy" id="35708"/>
    <lineage>
        <taxon>Eukaryota</taxon>
        <taxon>Viridiplantae</taxon>
        <taxon>Streptophyta</taxon>
        <taxon>Embryophyta</taxon>
        <taxon>Tracheophyta</taxon>
        <taxon>Spermatophyta</taxon>
        <taxon>Magnoliopsida</taxon>
        <taxon>Liliopsida</taxon>
        <taxon>Poales</taxon>
        <taxon>Poaceae</taxon>
        <taxon>PACMAD clade</taxon>
        <taxon>Arundinoideae</taxon>
        <taxon>Arundineae</taxon>
        <taxon>Arundo</taxon>
    </lineage>
</organism>
<sequence>MVEQVTYPLRIIAEFLMSGDISHHVDYALALQILPPLVSSLLNGQ</sequence>
<reference evidence="1" key="1">
    <citation type="submission" date="2014-09" db="EMBL/GenBank/DDBJ databases">
        <authorList>
            <person name="Magalhaes I.L.F."/>
            <person name="Oliveira U."/>
            <person name="Santos F.R."/>
            <person name="Vidigal T.H.D.A."/>
            <person name="Brescovit A.D."/>
            <person name="Santos A.J."/>
        </authorList>
    </citation>
    <scope>NUCLEOTIDE SEQUENCE</scope>
    <source>
        <tissue evidence="1">Shoot tissue taken approximately 20 cm above the soil surface</tissue>
    </source>
</reference>
<accession>A0A0A9AUR4</accession>
<protein>
    <submittedName>
        <fullName evidence="1">Uncharacterized protein</fullName>
    </submittedName>
</protein>
<reference evidence="1" key="2">
    <citation type="journal article" date="2015" name="Data Brief">
        <title>Shoot transcriptome of the giant reed, Arundo donax.</title>
        <authorList>
            <person name="Barrero R.A."/>
            <person name="Guerrero F.D."/>
            <person name="Moolhuijzen P."/>
            <person name="Goolsby J.A."/>
            <person name="Tidwell J."/>
            <person name="Bellgard S.E."/>
            <person name="Bellgard M.I."/>
        </authorList>
    </citation>
    <scope>NUCLEOTIDE SEQUENCE</scope>
    <source>
        <tissue evidence="1">Shoot tissue taken approximately 20 cm above the soil surface</tissue>
    </source>
</reference>
<dbReference type="AlphaFoldDB" id="A0A0A9AUR4"/>
<evidence type="ECO:0000313" key="1">
    <source>
        <dbReference type="EMBL" id="JAD52615.1"/>
    </source>
</evidence>
<dbReference type="EMBL" id="GBRH01245280">
    <property type="protein sequence ID" value="JAD52615.1"/>
    <property type="molecule type" value="Transcribed_RNA"/>
</dbReference>
<name>A0A0A9AUR4_ARUDO</name>